<dbReference type="OrthoDB" id="275825at2157"/>
<dbReference type="InterPro" id="IPR006342">
    <property type="entry name" value="FkbM_mtfrase"/>
</dbReference>
<comment type="caution">
    <text evidence="2">The sequence shown here is derived from an EMBL/GenBank/DDBJ whole genome shotgun (WGS) entry which is preliminary data.</text>
</comment>
<evidence type="ECO:0000313" key="2">
    <source>
        <dbReference type="EMBL" id="ELZ31448.1"/>
    </source>
</evidence>
<dbReference type="InParanoid" id="M0D9F4"/>
<organism evidence="2 3">
    <name type="scientific">Halogeometricum pallidum JCM 14848</name>
    <dbReference type="NCBI Taxonomy" id="1227487"/>
    <lineage>
        <taxon>Archaea</taxon>
        <taxon>Methanobacteriati</taxon>
        <taxon>Methanobacteriota</taxon>
        <taxon>Stenosarchaea group</taxon>
        <taxon>Halobacteria</taxon>
        <taxon>Halobacteriales</taxon>
        <taxon>Haloferacaceae</taxon>
        <taxon>Halogeometricum</taxon>
    </lineage>
</organism>
<dbReference type="InterPro" id="IPR052514">
    <property type="entry name" value="SAM-dependent_MTase"/>
</dbReference>
<dbReference type="PANTHER" id="PTHR34203:SF15">
    <property type="entry name" value="SLL1173 PROTEIN"/>
    <property type="match status" value="1"/>
</dbReference>
<reference evidence="2 3" key="1">
    <citation type="journal article" date="2014" name="PLoS Genet.">
        <title>Phylogenetically driven sequencing of extremely halophilic archaea reveals strategies for static and dynamic osmo-response.</title>
        <authorList>
            <person name="Becker E.A."/>
            <person name="Seitzer P.M."/>
            <person name="Tritt A."/>
            <person name="Larsen D."/>
            <person name="Krusor M."/>
            <person name="Yao A.I."/>
            <person name="Wu D."/>
            <person name="Madern D."/>
            <person name="Eisen J.A."/>
            <person name="Darling A.E."/>
            <person name="Facciotti M.T."/>
        </authorList>
    </citation>
    <scope>NUCLEOTIDE SEQUENCE [LARGE SCALE GENOMIC DNA]</scope>
    <source>
        <strain evidence="2 3">JCM 14848</strain>
    </source>
</reference>
<dbReference type="Gene3D" id="3.40.50.150">
    <property type="entry name" value="Vaccinia Virus protein VP39"/>
    <property type="match status" value="1"/>
</dbReference>
<proteinExistence type="predicted"/>
<name>M0D9F4_HALPD</name>
<dbReference type="RefSeq" id="WP_008386021.1">
    <property type="nucleotide sequence ID" value="NZ_AOIV01000021.1"/>
</dbReference>
<dbReference type="EMBL" id="AOIV01000021">
    <property type="protein sequence ID" value="ELZ31448.1"/>
    <property type="molecule type" value="Genomic_DNA"/>
</dbReference>
<dbReference type="NCBIfam" id="TIGR01444">
    <property type="entry name" value="fkbM_fam"/>
    <property type="match status" value="1"/>
</dbReference>
<evidence type="ECO:0000313" key="3">
    <source>
        <dbReference type="Proteomes" id="UP000011513"/>
    </source>
</evidence>
<gene>
    <name evidence="2" type="ORF">C474_09112</name>
</gene>
<feature type="domain" description="Methyltransferase FkbM" evidence="1">
    <location>
        <begin position="42"/>
        <end position="197"/>
    </location>
</feature>
<dbReference type="InterPro" id="IPR029063">
    <property type="entry name" value="SAM-dependent_MTases_sf"/>
</dbReference>
<keyword evidence="3" id="KW-1185">Reference proteome</keyword>
<dbReference type="SUPFAM" id="SSF53335">
    <property type="entry name" value="S-adenosyl-L-methionine-dependent methyltransferases"/>
    <property type="match status" value="1"/>
</dbReference>
<dbReference type="Pfam" id="PF05050">
    <property type="entry name" value="Methyltransf_21"/>
    <property type="match status" value="1"/>
</dbReference>
<sequence>MGGLTFRTETGDEIRHFWPVYNELDNLTQFASDLRPNDVVFDVGAHVGVYSVTAARADVSEVYAFEPLPANVERVRENATLNGVDVRTFGCGLSDRTTTQGNVVGGSKSGSLLHISPDGNGDETVPLYRGEDIVTRHDLPLPTVVKLDIEGAELRALEGLDGVLEECRLIHCEVSERLAPFGDSPARLHNWLTDRGFAIESLGRGGVGHGDIRAIR</sequence>
<evidence type="ECO:0000259" key="1">
    <source>
        <dbReference type="Pfam" id="PF05050"/>
    </source>
</evidence>
<dbReference type="Proteomes" id="UP000011513">
    <property type="component" value="Unassembled WGS sequence"/>
</dbReference>
<accession>M0D9F4</accession>
<protein>
    <recommendedName>
        <fullName evidence="1">Methyltransferase FkbM domain-containing protein</fullName>
    </recommendedName>
</protein>
<dbReference type="eggNOG" id="arCOG01402">
    <property type="taxonomic scope" value="Archaea"/>
</dbReference>
<dbReference type="AlphaFoldDB" id="M0D9F4"/>
<dbReference type="PANTHER" id="PTHR34203">
    <property type="entry name" value="METHYLTRANSFERASE, FKBM FAMILY PROTEIN"/>
    <property type="match status" value="1"/>
</dbReference>